<evidence type="ECO:0000256" key="8">
    <source>
        <dbReference type="ARBA" id="ARBA00035011"/>
    </source>
</evidence>
<evidence type="ECO:0000313" key="13">
    <source>
        <dbReference type="EnsemblPlants" id="TraesCS3A02G314000.1"/>
    </source>
</evidence>
<feature type="compositionally biased region" description="Pro residues" evidence="10">
    <location>
        <begin position="192"/>
        <end position="213"/>
    </location>
</feature>
<keyword evidence="2" id="KW-0336">GPI-anchor</keyword>
<dbReference type="Gramene" id="TraesROB_scaffold_035925_01G000300.1">
    <property type="protein sequence ID" value="TraesROB_scaffold_035925_01G000300.1"/>
    <property type="gene ID" value="TraesROB_scaffold_035925_01G000300"/>
</dbReference>
<keyword evidence="4" id="KW-0472">Membrane</keyword>
<dbReference type="Gramene" id="TraesCS3A03G0306000.1">
    <property type="protein sequence ID" value="TraesCS3A03G0306000.1.CDS"/>
    <property type="gene ID" value="TraesCS3A03G0306000"/>
</dbReference>
<dbReference type="Gramene" id="TraesSYM3A03G01375290.1">
    <property type="protein sequence ID" value="TraesSYM3A03G01375290.1"/>
    <property type="gene ID" value="TraesSYM3A03G01375290"/>
</dbReference>
<dbReference type="AlphaFoldDB" id="A0A3B6ENJ1"/>
<evidence type="ECO:0000256" key="9">
    <source>
        <dbReference type="ARBA" id="ARBA00037868"/>
    </source>
</evidence>
<dbReference type="Gramene" id="TraesSTA3A03G01345300.1">
    <property type="protein sequence ID" value="TraesSTA3A03G01345300.1"/>
    <property type="gene ID" value="TraesSTA3A03G01345300"/>
</dbReference>
<dbReference type="Gramene" id="TraesCS3A02G314000.1">
    <property type="protein sequence ID" value="TraesCS3A02G314000.1"/>
    <property type="gene ID" value="TraesCS3A02G314000"/>
</dbReference>
<feature type="compositionally biased region" description="Low complexity" evidence="10">
    <location>
        <begin position="152"/>
        <end position="175"/>
    </location>
</feature>
<evidence type="ECO:0000256" key="10">
    <source>
        <dbReference type="SAM" id="MobiDB-lite"/>
    </source>
</evidence>
<evidence type="ECO:0000256" key="5">
    <source>
        <dbReference type="ARBA" id="ARBA00023157"/>
    </source>
</evidence>
<dbReference type="PANTHER" id="PTHR33021">
    <property type="entry name" value="BLUE COPPER PROTEIN"/>
    <property type="match status" value="1"/>
</dbReference>
<proteinExistence type="inferred from homology"/>
<dbReference type="OrthoDB" id="2015640at2759"/>
<dbReference type="Gramene" id="TraesJUL3A03G01365530.1">
    <property type="protein sequence ID" value="TraesJUL3A03G01365530.1"/>
    <property type="gene ID" value="TraesJUL3A03G01365530"/>
</dbReference>
<dbReference type="Gramene" id="TraesCAD_scaffold_032697_01G000100.1">
    <property type="protein sequence ID" value="TraesCAD_scaffold_032697_01G000100.1"/>
    <property type="gene ID" value="TraesCAD_scaffold_032697_01G000100"/>
</dbReference>
<dbReference type="GO" id="GO:0005886">
    <property type="term" value="C:plasma membrane"/>
    <property type="evidence" value="ECO:0000318"/>
    <property type="project" value="GO_Central"/>
</dbReference>
<dbReference type="Gramene" id="TraesPARA_EIv1.0_0799700.1">
    <property type="protein sequence ID" value="TraesPARA_EIv1.0_0799700.1.CDS"/>
    <property type="gene ID" value="TraesPARA_EIv1.0_0799700"/>
</dbReference>
<keyword evidence="5" id="KW-1015">Disulfide bond</keyword>
<dbReference type="Gramene" id="TraesARI3A03G01373800.1">
    <property type="protein sequence ID" value="TraesARI3A03G01373800.1"/>
    <property type="gene ID" value="TraesARI3A03G01373800"/>
</dbReference>
<dbReference type="Proteomes" id="UP000019116">
    <property type="component" value="Chromosome 3A"/>
</dbReference>
<dbReference type="GO" id="GO:0009055">
    <property type="term" value="F:electron transfer activity"/>
    <property type="evidence" value="ECO:0007669"/>
    <property type="project" value="InterPro"/>
</dbReference>
<evidence type="ECO:0000256" key="4">
    <source>
        <dbReference type="ARBA" id="ARBA00023136"/>
    </source>
</evidence>
<dbReference type="InterPro" id="IPR039391">
    <property type="entry name" value="Phytocyanin-like"/>
</dbReference>
<dbReference type="Gramene" id="TraesRN3A0100309600.1">
    <property type="protein sequence ID" value="TraesRN3A0100309600.1"/>
    <property type="gene ID" value="TraesRN3A0100309600"/>
</dbReference>
<sequence>MTGMAVALLAVALLLLATGCAGRDFIVGGRGGWTANPAEPFNHWAERNRFQVNDRLVFRYKGQEDSVLVVNQSHYDACNTSDPFMRLGGGESGFVLSYSGPHFFISGDAGRCHAGERLIVVVLAVRATPSPAPLKPSPPPKSSPSSPPPAPAAAGNSSTSPPQALAPPAAGNSSTSPPPAPAPPAAGNSSTSPPPELAPPPVTNGTVAPPPSSPSSASALRGGFLACLVIAGAIVLA</sequence>
<feature type="chain" id="PRO_5043173544" description="Phytocyanin domain-containing protein" evidence="11">
    <location>
        <begin position="23"/>
        <end position="237"/>
    </location>
</feature>
<feature type="compositionally biased region" description="Pro residues" evidence="10">
    <location>
        <begin position="130"/>
        <end position="151"/>
    </location>
</feature>
<dbReference type="OMA" id="KSHYESC"/>
<dbReference type="SUPFAM" id="SSF49503">
    <property type="entry name" value="Cupredoxins"/>
    <property type="match status" value="1"/>
</dbReference>
<accession>A0A3B6ENJ1</accession>
<dbReference type="InterPro" id="IPR008972">
    <property type="entry name" value="Cupredoxin"/>
</dbReference>
<evidence type="ECO:0000256" key="6">
    <source>
        <dbReference type="ARBA" id="ARBA00023180"/>
    </source>
</evidence>
<reference evidence="13" key="1">
    <citation type="submission" date="2018-08" db="EMBL/GenBank/DDBJ databases">
        <authorList>
            <person name="Rossello M."/>
        </authorList>
    </citation>
    <scope>NUCLEOTIDE SEQUENCE [LARGE SCALE GENOMIC DNA]</scope>
    <source>
        <strain evidence="13">cv. Chinese Spring</strain>
    </source>
</reference>
<dbReference type="Gramene" id="TraesMAC3A03G01352070.1">
    <property type="protein sequence ID" value="TraesMAC3A03G01352070.1"/>
    <property type="gene ID" value="TraesMAC3A03G01352070"/>
</dbReference>
<dbReference type="CDD" id="cd11019">
    <property type="entry name" value="OsENODL1_like"/>
    <property type="match status" value="1"/>
</dbReference>
<dbReference type="Pfam" id="PF02298">
    <property type="entry name" value="Cu_bind_like"/>
    <property type="match status" value="1"/>
</dbReference>
<dbReference type="InterPro" id="IPR003245">
    <property type="entry name" value="Phytocyanin_dom"/>
</dbReference>
<dbReference type="SMR" id="A0A3B6ENJ1"/>
<feature type="region of interest" description="Disordered" evidence="10">
    <location>
        <begin position="130"/>
        <end position="219"/>
    </location>
</feature>
<dbReference type="Gramene" id="TraesKAR3A01G0075910.1">
    <property type="protein sequence ID" value="cds.TraesKAR3A01G0075910.1"/>
    <property type="gene ID" value="TraesKAR3A01G0075910"/>
</dbReference>
<feature type="signal peptide" evidence="11">
    <location>
        <begin position="1"/>
        <end position="22"/>
    </location>
</feature>
<name>A0A3B6ENJ1_WHEAT</name>
<dbReference type="Gramene" id="TraesNOR3A03G01373970.1">
    <property type="protein sequence ID" value="TraesNOR3A03G01373970.1"/>
    <property type="gene ID" value="TraesNOR3A03G01373970"/>
</dbReference>
<keyword evidence="3 11" id="KW-0732">Signal</keyword>
<evidence type="ECO:0000313" key="14">
    <source>
        <dbReference type="Proteomes" id="UP000019116"/>
    </source>
</evidence>
<keyword evidence="7" id="KW-0449">Lipoprotein</keyword>
<dbReference type="Gene3D" id="2.60.40.420">
    <property type="entry name" value="Cupredoxins - blue copper proteins"/>
    <property type="match status" value="1"/>
</dbReference>
<feature type="domain" description="Phytocyanin" evidence="12">
    <location>
        <begin position="23"/>
        <end position="124"/>
    </location>
</feature>
<dbReference type="FunFam" id="2.60.40.420:FF:000010">
    <property type="entry name" value="Early nodulin-like protein 1"/>
    <property type="match status" value="1"/>
</dbReference>
<dbReference type="Gramene" id="TraesCLE_scaffold_032349_01G000300.1">
    <property type="protein sequence ID" value="TraesCLE_scaffold_032349_01G000300.1"/>
    <property type="gene ID" value="TraesCLE_scaffold_032349_01G000300"/>
</dbReference>
<evidence type="ECO:0000256" key="3">
    <source>
        <dbReference type="ARBA" id="ARBA00022729"/>
    </source>
</evidence>
<dbReference type="PANTHER" id="PTHR33021:SF185">
    <property type="entry name" value="EARLY NODULIN-LIKE PROTEIN 3-RELATED"/>
    <property type="match status" value="1"/>
</dbReference>
<dbReference type="PROSITE" id="PS51485">
    <property type="entry name" value="PHYTOCYANIN"/>
    <property type="match status" value="1"/>
</dbReference>
<evidence type="ECO:0000256" key="2">
    <source>
        <dbReference type="ARBA" id="ARBA00022622"/>
    </source>
</evidence>
<dbReference type="GO" id="GO:0098552">
    <property type="term" value="C:side of membrane"/>
    <property type="evidence" value="ECO:0007669"/>
    <property type="project" value="UniProtKB-KW"/>
</dbReference>
<dbReference type="STRING" id="4565.A0A3B6ENJ1"/>
<organism evidence="13">
    <name type="scientific">Triticum aestivum</name>
    <name type="common">Wheat</name>
    <dbReference type="NCBI Taxonomy" id="4565"/>
    <lineage>
        <taxon>Eukaryota</taxon>
        <taxon>Viridiplantae</taxon>
        <taxon>Streptophyta</taxon>
        <taxon>Embryophyta</taxon>
        <taxon>Tracheophyta</taxon>
        <taxon>Spermatophyta</taxon>
        <taxon>Magnoliopsida</taxon>
        <taxon>Liliopsida</taxon>
        <taxon>Poales</taxon>
        <taxon>Poaceae</taxon>
        <taxon>BOP clade</taxon>
        <taxon>Pooideae</taxon>
        <taxon>Triticodae</taxon>
        <taxon>Triticeae</taxon>
        <taxon>Triticinae</taxon>
        <taxon>Triticum</taxon>
    </lineage>
</organism>
<dbReference type="Gramene" id="TraesLDM3A03G01356370.1">
    <property type="protein sequence ID" value="TraesLDM3A03G01356370.1"/>
    <property type="gene ID" value="TraesLDM3A03G01356370"/>
</dbReference>
<evidence type="ECO:0000259" key="12">
    <source>
        <dbReference type="PROSITE" id="PS51485"/>
    </source>
</evidence>
<evidence type="ECO:0000256" key="11">
    <source>
        <dbReference type="SAM" id="SignalP"/>
    </source>
</evidence>
<dbReference type="Gramene" id="TraesJAG3A03G01363110.1">
    <property type="protein sequence ID" value="TraesJAG3A03G01363110.1"/>
    <property type="gene ID" value="TraesJAG3A03G01363110"/>
</dbReference>
<protein>
    <recommendedName>
        <fullName evidence="12">Phytocyanin domain-containing protein</fullName>
    </recommendedName>
</protein>
<dbReference type="InterPro" id="IPR041846">
    <property type="entry name" value="ENL_dom"/>
</dbReference>
<dbReference type="EnsemblPlants" id="TraesCS3A02G314000.1">
    <property type="protein sequence ID" value="TraesCS3A02G314000.1"/>
    <property type="gene ID" value="TraesCS3A02G314000"/>
</dbReference>
<comment type="subcellular location">
    <subcellularLocation>
        <location evidence="9">Endomembrane system</location>
        <topology evidence="9">Lipid-anchor</topology>
    </subcellularLocation>
    <subcellularLocation>
        <location evidence="1">Membrane</location>
        <topology evidence="1">Lipid-anchor</topology>
        <topology evidence="1">GPI-anchor</topology>
    </subcellularLocation>
</comment>
<reference evidence="13" key="2">
    <citation type="submission" date="2018-10" db="UniProtKB">
        <authorList>
            <consortium name="EnsemblPlants"/>
        </authorList>
    </citation>
    <scope>IDENTIFICATION</scope>
</reference>
<dbReference type="Gramene" id="TraesLAC3A03G01297680.1">
    <property type="protein sequence ID" value="TraesLAC3A03G01297680.1"/>
    <property type="gene ID" value="TraesLAC3A03G01297680"/>
</dbReference>
<dbReference type="GO" id="GO:0012505">
    <property type="term" value="C:endomembrane system"/>
    <property type="evidence" value="ECO:0007669"/>
    <property type="project" value="UniProtKB-SubCell"/>
</dbReference>
<keyword evidence="6" id="KW-0325">Glycoprotein</keyword>
<evidence type="ECO:0000256" key="1">
    <source>
        <dbReference type="ARBA" id="ARBA00004589"/>
    </source>
</evidence>
<evidence type="ECO:0000256" key="7">
    <source>
        <dbReference type="ARBA" id="ARBA00023288"/>
    </source>
</evidence>
<comment type="similarity">
    <text evidence="8">Belongs to the early nodulin-like (ENODL) family.</text>
</comment>
<keyword evidence="14" id="KW-1185">Reference proteome</keyword>
<dbReference type="Gramene" id="TraesWEE_scaffold_029073_01G000300.1">
    <property type="protein sequence ID" value="TraesWEE_scaffold_029073_01G000300.1"/>
    <property type="gene ID" value="TraesWEE_scaffold_029073_01G000300"/>
</dbReference>